<gene>
    <name evidence="14" type="ORF">PY32053_00687</name>
</gene>
<dbReference type="NCBIfam" id="TIGR01749">
    <property type="entry name" value="fabA"/>
    <property type="match status" value="1"/>
</dbReference>
<evidence type="ECO:0000313" key="14">
    <source>
        <dbReference type="EMBL" id="AYF00364.1"/>
    </source>
</evidence>
<keyword evidence="10" id="KW-0275">Fatty acid biosynthesis</keyword>
<dbReference type="Pfam" id="PF07977">
    <property type="entry name" value="FabA"/>
    <property type="match status" value="1"/>
</dbReference>
<evidence type="ECO:0000256" key="4">
    <source>
        <dbReference type="ARBA" id="ARBA00006714"/>
    </source>
</evidence>
<reference evidence="15" key="1">
    <citation type="submission" date="2018-07" db="EMBL/GenBank/DDBJ databases">
        <title>Genome Structure of the Opportunistic Pathogen Paracoccus yeei (Alphaproteobacteria) and Identification of Putative Virulence Factors.</title>
        <authorList>
            <person name="Lasek R."/>
            <person name="Szuplewska M."/>
            <person name="Mitura M."/>
            <person name="Decewicz P."/>
            <person name="Chmielowska C."/>
            <person name="Pawlot A."/>
            <person name="Sentkowska D."/>
            <person name="Czarnecki J."/>
            <person name="Bartosik D."/>
        </authorList>
    </citation>
    <scope>NUCLEOTIDE SEQUENCE [LARGE SCALE GENOMIC DNA]</scope>
    <source>
        <strain evidence="15">CCUG 32053</strain>
    </source>
</reference>
<organism evidence="14 15">
    <name type="scientific">Paracoccus yeei</name>
    <dbReference type="NCBI Taxonomy" id="147645"/>
    <lineage>
        <taxon>Bacteria</taxon>
        <taxon>Pseudomonadati</taxon>
        <taxon>Pseudomonadota</taxon>
        <taxon>Alphaproteobacteria</taxon>
        <taxon>Rhodobacterales</taxon>
        <taxon>Paracoccaceae</taxon>
        <taxon>Paracoccus</taxon>
    </lineage>
</organism>
<evidence type="ECO:0000256" key="3">
    <source>
        <dbReference type="ARBA" id="ARBA00005194"/>
    </source>
</evidence>
<dbReference type="InterPro" id="IPR013114">
    <property type="entry name" value="FabA_FabZ"/>
</dbReference>
<dbReference type="InterPro" id="IPR029069">
    <property type="entry name" value="HotDog_dom_sf"/>
</dbReference>
<dbReference type="EMBL" id="CP031078">
    <property type="protein sequence ID" value="AYF00364.1"/>
    <property type="molecule type" value="Genomic_DNA"/>
</dbReference>
<name>A0A386UI52_9RHOB</name>
<keyword evidence="11 14" id="KW-0413">Isomerase</keyword>
<protein>
    <recommendedName>
        <fullName evidence="13">3-hydroxyacyl-[acyl-carrier-protein] dehydratase FabA</fullName>
        <ecNumber evidence="13">4.2.1.59</ecNumber>
    </recommendedName>
</protein>
<comment type="subcellular location">
    <subcellularLocation>
        <location evidence="2">Cytoplasm</location>
    </subcellularLocation>
</comment>
<comment type="catalytic activity">
    <reaction evidence="1">
        <text>a (3R)-hydroxyacyl-[ACP] = a (2E)-enoyl-[ACP] + H2O</text>
        <dbReference type="Rhea" id="RHEA:13097"/>
        <dbReference type="Rhea" id="RHEA-COMP:9925"/>
        <dbReference type="Rhea" id="RHEA-COMP:9945"/>
        <dbReference type="ChEBI" id="CHEBI:15377"/>
        <dbReference type="ChEBI" id="CHEBI:78784"/>
        <dbReference type="ChEBI" id="CHEBI:78827"/>
        <dbReference type="EC" id="4.2.1.59"/>
    </reaction>
</comment>
<evidence type="ECO:0000256" key="8">
    <source>
        <dbReference type="ARBA" id="ARBA00022832"/>
    </source>
</evidence>
<evidence type="ECO:0000256" key="6">
    <source>
        <dbReference type="ARBA" id="ARBA00022490"/>
    </source>
</evidence>
<dbReference type="GO" id="GO:0019171">
    <property type="term" value="F:(3R)-hydroxyacyl-[acyl-carrier-protein] dehydratase activity"/>
    <property type="evidence" value="ECO:0007669"/>
    <property type="project" value="UniProtKB-UniRule"/>
</dbReference>
<dbReference type="GO" id="GO:0016853">
    <property type="term" value="F:isomerase activity"/>
    <property type="evidence" value="ECO:0007669"/>
    <property type="project" value="UniProtKB-KW"/>
</dbReference>
<evidence type="ECO:0000256" key="11">
    <source>
        <dbReference type="ARBA" id="ARBA00023235"/>
    </source>
</evidence>
<comment type="similarity">
    <text evidence="4">Belongs to the thioester dehydratase family. FabA subfamily.</text>
</comment>
<evidence type="ECO:0000256" key="13">
    <source>
        <dbReference type="NCBIfam" id="TIGR01749"/>
    </source>
</evidence>
<proteinExistence type="inferred from homology"/>
<dbReference type="EC" id="4.2.1.59" evidence="13"/>
<keyword evidence="9" id="KW-0443">Lipid metabolism</keyword>
<evidence type="ECO:0000256" key="5">
    <source>
        <dbReference type="ARBA" id="ARBA00011738"/>
    </source>
</evidence>
<evidence type="ECO:0000256" key="10">
    <source>
        <dbReference type="ARBA" id="ARBA00023160"/>
    </source>
</evidence>
<dbReference type="GO" id="GO:0006633">
    <property type="term" value="P:fatty acid biosynthetic process"/>
    <property type="evidence" value="ECO:0007669"/>
    <property type="project" value="UniProtKB-UniRule"/>
</dbReference>
<keyword evidence="7" id="KW-0444">Lipid biosynthesis</keyword>
<sequence>MRLPIRRIEGEQTRMTITRTSFDKDDLLACARGELFGPGNAQLPEPPMLMMDRITDISADGGAHGKGHVAAEFDITPDLWFFACHFPGNPIMPGCLGLDGLWQLTGFNLGWRGWQGRGYALGVGEVKLTGMVRPDRKLLRYHVDFTKAVQTRRLTMGVADGRVEADGEVIYLVKDMKVALSES</sequence>
<dbReference type="AlphaFoldDB" id="A0A386UI52"/>
<dbReference type="NCBIfam" id="NF003509">
    <property type="entry name" value="PRK05174.1"/>
    <property type="match status" value="1"/>
</dbReference>
<accession>A0A386UI52</accession>
<dbReference type="PANTHER" id="PTHR30272:SF8">
    <property type="entry name" value="3-HYDROXYDECANOYL-[ACYL-CARRIER-PROTEIN] DEHYDRATASE"/>
    <property type="match status" value="1"/>
</dbReference>
<dbReference type="SUPFAM" id="SSF54637">
    <property type="entry name" value="Thioesterase/thiol ester dehydrase-isomerase"/>
    <property type="match status" value="1"/>
</dbReference>
<evidence type="ECO:0000256" key="12">
    <source>
        <dbReference type="ARBA" id="ARBA00023239"/>
    </source>
</evidence>
<dbReference type="UniPathway" id="UPA00094"/>
<evidence type="ECO:0000256" key="7">
    <source>
        <dbReference type="ARBA" id="ARBA00022516"/>
    </source>
</evidence>
<keyword evidence="6" id="KW-0963">Cytoplasm</keyword>
<evidence type="ECO:0000313" key="15">
    <source>
        <dbReference type="Proteomes" id="UP000272010"/>
    </source>
</evidence>
<evidence type="ECO:0000256" key="2">
    <source>
        <dbReference type="ARBA" id="ARBA00004496"/>
    </source>
</evidence>
<keyword evidence="12 14" id="KW-0456">Lyase</keyword>
<dbReference type="InterPro" id="IPR010083">
    <property type="entry name" value="FabA"/>
</dbReference>
<dbReference type="GO" id="GO:0005737">
    <property type="term" value="C:cytoplasm"/>
    <property type="evidence" value="ECO:0007669"/>
    <property type="project" value="UniProtKB-SubCell"/>
</dbReference>
<comment type="pathway">
    <text evidence="3">Lipid metabolism; fatty acid biosynthesis.</text>
</comment>
<keyword evidence="8" id="KW-0276">Fatty acid metabolism</keyword>
<dbReference type="Proteomes" id="UP000272010">
    <property type="component" value="Chromosome"/>
</dbReference>
<comment type="subunit">
    <text evidence="5">Homodimer.</text>
</comment>
<evidence type="ECO:0000256" key="9">
    <source>
        <dbReference type="ARBA" id="ARBA00023098"/>
    </source>
</evidence>
<dbReference type="Gene3D" id="3.10.129.10">
    <property type="entry name" value="Hotdog Thioesterase"/>
    <property type="match status" value="1"/>
</dbReference>
<dbReference type="PANTHER" id="PTHR30272">
    <property type="entry name" value="3-HYDROXYACYL-[ACYL-CARRIER-PROTEIN] DEHYDRATASE"/>
    <property type="match status" value="1"/>
</dbReference>
<evidence type="ECO:0000256" key="1">
    <source>
        <dbReference type="ARBA" id="ARBA00001055"/>
    </source>
</evidence>